<evidence type="ECO:0000256" key="6">
    <source>
        <dbReference type="SAM" id="MobiDB-lite"/>
    </source>
</evidence>
<accession>A0A6L2Q4T8</accession>
<evidence type="ECO:0008006" key="9">
    <source>
        <dbReference type="Google" id="ProtNLM"/>
    </source>
</evidence>
<dbReference type="OrthoDB" id="273640at2759"/>
<dbReference type="GO" id="GO:0030286">
    <property type="term" value="C:dynein complex"/>
    <property type="evidence" value="ECO:0007669"/>
    <property type="project" value="UniProtKB-KW"/>
</dbReference>
<dbReference type="PANTHER" id="PTHR13183:SF0">
    <property type="entry name" value="AXONEMAL DYNEIN LIGHT INTERMEDIATE POLYPEPTIDE 1"/>
    <property type="match status" value="1"/>
</dbReference>
<comment type="similarity">
    <text evidence="4">Belongs to the inner dynein arm light chain family.</text>
</comment>
<keyword evidence="3" id="KW-0505">Motor protein</keyword>
<dbReference type="EMBL" id="BLKM01001271">
    <property type="protein sequence ID" value="GFG39883.1"/>
    <property type="molecule type" value="Genomic_DNA"/>
</dbReference>
<evidence type="ECO:0000313" key="7">
    <source>
        <dbReference type="EMBL" id="GFG39883.1"/>
    </source>
</evidence>
<sequence>MCYTKNNTAYKTQPNKPHFTAASRTLYTNNRMTSHFLTRINRHTHITYNSSTTTRTSFPLTLAAIAAVHHGSPTYFYSARYDRKVSVVLGLRICAFNRGSMLGQRESLDGCVLGCCSHRRRIKTVILPKQIVVLTKQIVVRTKQSVVLTKQIVVLTKQTVILTKQIVVLTKQIVTLTKQIVVLTKQIVIPSKQIGYQTHIMAERVLPPVPSLVKYDNPVLVTKHQKDKPIAKPRTAKLSAATRTASPSPIPVHIRLPPITPDNRRETEEILNSILPPREWEEEGQLWRQQVSSTPATRLDVINLQEQLDMRLQQTQAREAGICPVRRELYTQCFDEMIRQVTINCAERGLLLLRIRDEIQMTISAYQILYQSSIAFGIRKALMAEQGKADLEEAVARLRSEKADLEKQVVELRARADQIERRSNEQRLAEERKHAEEIQFLKRTNQQLKVLYQHFPA</sequence>
<reference evidence="8" key="1">
    <citation type="submission" date="2020-01" db="EMBL/GenBank/DDBJ databases">
        <title>Draft genome sequence of the Termite Coptotermes fromosanus.</title>
        <authorList>
            <person name="Itakura S."/>
            <person name="Yosikawa Y."/>
            <person name="Umezawa K."/>
        </authorList>
    </citation>
    <scope>NUCLEOTIDE SEQUENCE [LARGE SCALE GENOMIC DNA]</scope>
</reference>
<evidence type="ECO:0000313" key="8">
    <source>
        <dbReference type="Proteomes" id="UP000502823"/>
    </source>
</evidence>
<feature type="region of interest" description="Disordered" evidence="6">
    <location>
        <begin position="236"/>
        <end position="261"/>
    </location>
</feature>
<comment type="caution">
    <text evidence="7">The sequence shown here is derived from an EMBL/GenBank/DDBJ whole genome shotgun (WGS) entry which is preliminary data.</text>
</comment>
<keyword evidence="1" id="KW-0243">Dynein</keyword>
<evidence type="ECO:0000256" key="4">
    <source>
        <dbReference type="ARBA" id="ARBA00038114"/>
    </source>
</evidence>
<dbReference type="InParanoid" id="A0A6L2Q4T8"/>
<feature type="coiled-coil region" evidence="5">
    <location>
        <begin position="381"/>
        <end position="429"/>
    </location>
</feature>
<dbReference type="Pfam" id="PF10211">
    <property type="entry name" value="Ax_dynein_light"/>
    <property type="match status" value="1"/>
</dbReference>
<protein>
    <recommendedName>
        <fullName evidence="9">33 kDa inner dynein arm light chain, axonemal</fullName>
    </recommendedName>
</protein>
<evidence type="ECO:0000256" key="1">
    <source>
        <dbReference type="ARBA" id="ARBA00023017"/>
    </source>
</evidence>
<dbReference type="PANTHER" id="PTHR13183">
    <property type="entry name" value="AXONEMAL INNER ARM DYNEIN LIGHT CHAIN 28"/>
    <property type="match status" value="1"/>
</dbReference>
<proteinExistence type="inferred from homology"/>
<dbReference type="GO" id="GO:0005930">
    <property type="term" value="C:axoneme"/>
    <property type="evidence" value="ECO:0007669"/>
    <property type="project" value="TreeGrafter"/>
</dbReference>
<dbReference type="Proteomes" id="UP000502823">
    <property type="component" value="Unassembled WGS sequence"/>
</dbReference>
<evidence type="ECO:0000256" key="2">
    <source>
        <dbReference type="ARBA" id="ARBA00023054"/>
    </source>
</evidence>
<keyword evidence="2 5" id="KW-0175">Coiled coil</keyword>
<evidence type="ECO:0000256" key="3">
    <source>
        <dbReference type="ARBA" id="ARBA00023175"/>
    </source>
</evidence>
<organism evidence="7 8">
    <name type="scientific">Coptotermes formosanus</name>
    <name type="common">Formosan subterranean termite</name>
    <dbReference type="NCBI Taxonomy" id="36987"/>
    <lineage>
        <taxon>Eukaryota</taxon>
        <taxon>Metazoa</taxon>
        <taxon>Ecdysozoa</taxon>
        <taxon>Arthropoda</taxon>
        <taxon>Hexapoda</taxon>
        <taxon>Insecta</taxon>
        <taxon>Pterygota</taxon>
        <taxon>Neoptera</taxon>
        <taxon>Polyneoptera</taxon>
        <taxon>Dictyoptera</taxon>
        <taxon>Blattodea</taxon>
        <taxon>Blattoidea</taxon>
        <taxon>Termitoidae</taxon>
        <taxon>Rhinotermitidae</taxon>
        <taxon>Coptotermes</taxon>
    </lineage>
</organism>
<dbReference type="AlphaFoldDB" id="A0A6L2Q4T8"/>
<keyword evidence="8" id="KW-1185">Reference proteome</keyword>
<gene>
    <name evidence="7" type="ORF">Cfor_03868</name>
</gene>
<name>A0A6L2Q4T8_COPFO</name>
<dbReference type="GO" id="GO:0045504">
    <property type="term" value="F:dynein heavy chain binding"/>
    <property type="evidence" value="ECO:0007669"/>
    <property type="project" value="TreeGrafter"/>
</dbReference>
<evidence type="ECO:0000256" key="5">
    <source>
        <dbReference type="SAM" id="Coils"/>
    </source>
</evidence>
<dbReference type="FunCoup" id="A0A6L2Q4T8">
    <property type="interactions" value="54"/>
</dbReference>
<dbReference type="InterPro" id="IPR019347">
    <property type="entry name" value="Axonemal_dynein_light_chain"/>
</dbReference>
<dbReference type="GO" id="GO:0097546">
    <property type="term" value="C:ciliary base"/>
    <property type="evidence" value="ECO:0007669"/>
    <property type="project" value="TreeGrafter"/>
</dbReference>